<evidence type="ECO:0000256" key="3">
    <source>
        <dbReference type="RuleBase" id="RU361235"/>
    </source>
</evidence>
<evidence type="ECO:0000313" key="6">
    <source>
        <dbReference type="Proteomes" id="UP000326924"/>
    </source>
</evidence>
<dbReference type="InterPro" id="IPR029058">
    <property type="entry name" value="AB_hydrolase_fold"/>
</dbReference>
<dbReference type="EMBL" id="VXIS01000099">
    <property type="protein sequence ID" value="KAA8905480.1"/>
    <property type="molecule type" value="Genomic_DNA"/>
</dbReference>
<dbReference type="PANTHER" id="PTHR11559">
    <property type="entry name" value="CARBOXYLESTERASE"/>
    <property type="match status" value="1"/>
</dbReference>
<name>A0A5J5EX61_9PEZI</name>
<dbReference type="SUPFAM" id="SSF53474">
    <property type="entry name" value="alpha/beta-Hydrolases"/>
    <property type="match status" value="1"/>
</dbReference>
<protein>
    <recommendedName>
        <fullName evidence="3">Carboxylic ester hydrolase</fullName>
        <ecNumber evidence="3">3.1.1.-</ecNumber>
    </recommendedName>
</protein>
<dbReference type="PROSITE" id="PS00122">
    <property type="entry name" value="CARBOXYLESTERASE_B_1"/>
    <property type="match status" value="1"/>
</dbReference>
<comment type="similarity">
    <text evidence="1 3">Belongs to the type-B carboxylesterase/lipase family.</text>
</comment>
<sequence length="553" mass="60375">MPSRGVRWYIKLVGARQRKGFCIAKASPPRKMHLLSGLLPALVLLGTASAAPRSHSRNRELPIVDLGYVRQQATEFNETAQVYIYRNVRFAAPPLGDLRLRKPQAPLKENGIQNGALGRDTACAQLNSTGALIGSEDCLFLDVYVPKAICGQGKQVPVLAWWYGGGYTNGAKDSDGSPWGIFDQASEPFIFVSSNYRLGTLGFIAPPDEDVDKNIGLHDTRMAMDWIGKYISKFGGDTEKITVMGISAGAGVILHQIVSYGGNGTKLPFQQAILQSPGWSPEANEGGRIPLWNAFKNNTGCGDATCIRKLSTAKVQLANVQTVAQWQSGALGSTSGLFPIVDGDFIPDFPVKLLADEKFHKEVKSIISSSTRYEGGYYVPTTVTDAQFPLLIASQFTTNQTIIQRLLAEYPSDGTPESGYKRAVAAVGDLAFNCNGYWVARAFSEEKDTGHSARRYMFNLGSAIHSSDLTYTFDDGGKYQAPNETLAEKHQRLIADFVSEGEASLSKWPEWSEESAKALWLNATGLAVGDDFYHWAVNVDRCEFIKDEILGKG</sequence>
<dbReference type="InterPro" id="IPR019826">
    <property type="entry name" value="Carboxylesterase_B_AS"/>
</dbReference>
<comment type="caution">
    <text evidence="5">The sequence shown here is derived from an EMBL/GenBank/DDBJ whole genome shotgun (WGS) entry which is preliminary data.</text>
</comment>
<proteinExistence type="inferred from homology"/>
<dbReference type="InterPro" id="IPR050309">
    <property type="entry name" value="Type-B_Carboxylest/Lipase"/>
</dbReference>
<dbReference type="Pfam" id="PF00135">
    <property type="entry name" value="COesterase"/>
    <property type="match status" value="1"/>
</dbReference>
<dbReference type="InterPro" id="IPR019819">
    <property type="entry name" value="Carboxylesterase_B_CS"/>
</dbReference>
<dbReference type="GO" id="GO:0016787">
    <property type="term" value="F:hydrolase activity"/>
    <property type="evidence" value="ECO:0007669"/>
    <property type="project" value="UniProtKB-KW"/>
</dbReference>
<dbReference type="OrthoDB" id="408631at2759"/>
<dbReference type="Proteomes" id="UP000326924">
    <property type="component" value="Unassembled WGS sequence"/>
</dbReference>
<dbReference type="AlphaFoldDB" id="A0A5J5EX61"/>
<organism evidence="5 6">
    <name type="scientific">Sphaerosporella brunnea</name>
    <dbReference type="NCBI Taxonomy" id="1250544"/>
    <lineage>
        <taxon>Eukaryota</taxon>
        <taxon>Fungi</taxon>
        <taxon>Dikarya</taxon>
        <taxon>Ascomycota</taxon>
        <taxon>Pezizomycotina</taxon>
        <taxon>Pezizomycetes</taxon>
        <taxon>Pezizales</taxon>
        <taxon>Pyronemataceae</taxon>
        <taxon>Sphaerosporella</taxon>
    </lineage>
</organism>
<dbReference type="InParanoid" id="A0A5J5EX61"/>
<dbReference type="PROSITE" id="PS00941">
    <property type="entry name" value="CARBOXYLESTERASE_B_2"/>
    <property type="match status" value="1"/>
</dbReference>
<reference evidence="5 6" key="1">
    <citation type="submission" date="2019-09" db="EMBL/GenBank/DDBJ databases">
        <title>Draft genome of the ectomycorrhizal ascomycete Sphaerosporella brunnea.</title>
        <authorList>
            <consortium name="DOE Joint Genome Institute"/>
            <person name="Benucci G.M."/>
            <person name="Marozzi G."/>
            <person name="Antonielli L."/>
            <person name="Sanchez S."/>
            <person name="Marco P."/>
            <person name="Wang X."/>
            <person name="Falini L.B."/>
            <person name="Barry K."/>
            <person name="Haridas S."/>
            <person name="Lipzen A."/>
            <person name="Labutti K."/>
            <person name="Grigoriev I.V."/>
            <person name="Murat C."/>
            <person name="Martin F."/>
            <person name="Albertini E."/>
            <person name="Donnini D."/>
            <person name="Bonito G."/>
        </authorList>
    </citation>
    <scope>NUCLEOTIDE SEQUENCE [LARGE SCALE GENOMIC DNA]</scope>
    <source>
        <strain evidence="5 6">Sb_GMNB300</strain>
    </source>
</reference>
<keyword evidence="6" id="KW-1185">Reference proteome</keyword>
<dbReference type="InterPro" id="IPR002018">
    <property type="entry name" value="CarbesteraseB"/>
</dbReference>
<evidence type="ECO:0000256" key="2">
    <source>
        <dbReference type="ARBA" id="ARBA00022801"/>
    </source>
</evidence>
<evidence type="ECO:0000259" key="4">
    <source>
        <dbReference type="Pfam" id="PF00135"/>
    </source>
</evidence>
<accession>A0A5J5EX61</accession>
<evidence type="ECO:0000256" key="1">
    <source>
        <dbReference type="ARBA" id="ARBA00005964"/>
    </source>
</evidence>
<dbReference type="Gene3D" id="3.40.50.1820">
    <property type="entry name" value="alpha/beta hydrolase"/>
    <property type="match status" value="1"/>
</dbReference>
<dbReference type="EC" id="3.1.1.-" evidence="3"/>
<evidence type="ECO:0000313" key="5">
    <source>
        <dbReference type="EMBL" id="KAA8905480.1"/>
    </source>
</evidence>
<feature type="domain" description="Carboxylesterase type B" evidence="4">
    <location>
        <begin position="66"/>
        <end position="523"/>
    </location>
</feature>
<keyword evidence="2 3" id="KW-0378">Hydrolase</keyword>
<gene>
    <name evidence="5" type="ORF">FN846DRAFT_950720</name>
</gene>